<dbReference type="AlphaFoldDB" id="A0AB40A3R2"/>
<feature type="domain" description="Cullin family profile" evidence="4">
    <location>
        <begin position="327"/>
        <end position="552"/>
    </location>
</feature>
<dbReference type="InterPro" id="IPR016158">
    <property type="entry name" value="Cullin_homology"/>
</dbReference>
<name>A0AB40A3R2_DROSZ</name>
<dbReference type="PROSITE" id="PS50069">
    <property type="entry name" value="CULLIN_2"/>
    <property type="match status" value="1"/>
</dbReference>
<sequence length="670" mass="78757">MNRSRLNYIESGERRRNHLASLENLWQKEFTFLEHLFDQNIPFAPKDLMKFHDYVYVHCSSFVHNPSVRSQDPGKHLYDGLTVYLNSRLKEISGGMENILDDKELVVEYVGHWKKFRKACEELDRGCRYLNLNWVKRERFEGHKHIQEVYRLAMIRWKEVVFSPIDRALVTAITLILRHKPTEHTKFLVYQVLQSIVELYANDERQEVLVPSKLNNVFTEEVVGFYKSETLAEFQRIILSNTYTDFKHFLKYSCLAMPEIKEGVQFKGFVKRHLASQLEKAIAKSLGGKDYVQAILTVRHSPLERAMRDHKELVAVIDEVCSDAINKMDQKIDPIRELVIYSNELMTKKSEGEILEELKKIVEVVEFINEKDKFIQKYCRVLRARQIQETSIWDGNESTMISLLTKRFGYGATHTLRTQLRDLEESRTKVGLFQNYMDNKGVKLGFDFRLKYFRNRGLDESFNLILPKELRIAVEEFESFNTEGKKIVYHHELSTGEIICNLSQSTKILEVSTLQMSILLLFNEQERFTEQELAERLGTPKEILQPVLEFWKRISFLITTGTSVEVNTNFTNRKRRLNFNKAMVTVKTRRIDEKEDSDLKLKRKNQMNAAIVRIMKKHKELEHSQLIAKVIEELSNLFIPKVAFIKESIDTLISKDIVMRCGFSTYRYIS</sequence>
<dbReference type="SMART" id="SM00182">
    <property type="entry name" value="CULLIN"/>
    <property type="match status" value="1"/>
</dbReference>
<evidence type="ECO:0000313" key="5">
    <source>
        <dbReference type="Proteomes" id="UP001652628"/>
    </source>
</evidence>
<evidence type="ECO:0000256" key="2">
    <source>
        <dbReference type="PROSITE-ProRule" id="PRU00330"/>
    </source>
</evidence>
<dbReference type="InterPro" id="IPR045093">
    <property type="entry name" value="Cullin"/>
</dbReference>
<dbReference type="GeneID" id="108006694"/>
<dbReference type="SUPFAM" id="SSF74788">
    <property type="entry name" value="Cullin repeat-like"/>
    <property type="match status" value="1"/>
</dbReference>
<accession>A0AB40A3R2</accession>
<dbReference type="InterPro" id="IPR036317">
    <property type="entry name" value="Cullin_homology_sf"/>
</dbReference>
<dbReference type="InterPro" id="IPR036388">
    <property type="entry name" value="WH-like_DNA-bd_sf"/>
</dbReference>
<keyword evidence="5" id="KW-1185">Reference proteome</keyword>
<dbReference type="RefSeq" id="XP_036670988.3">
    <property type="nucleotide sequence ID" value="XM_036815093.3"/>
</dbReference>
<protein>
    <submittedName>
        <fullName evidence="6">Cullin homolog 1</fullName>
    </submittedName>
</protein>
<dbReference type="Pfam" id="PF00888">
    <property type="entry name" value="Cullin"/>
    <property type="match status" value="1"/>
</dbReference>
<dbReference type="Pfam" id="PF10557">
    <property type="entry name" value="Cullin_Nedd8"/>
    <property type="match status" value="1"/>
</dbReference>
<dbReference type="InterPro" id="IPR016159">
    <property type="entry name" value="Cullin_repeat-like_dom_sf"/>
</dbReference>
<dbReference type="Proteomes" id="UP001652628">
    <property type="component" value="Chromosome 3"/>
</dbReference>
<evidence type="ECO:0000256" key="1">
    <source>
        <dbReference type="ARBA" id="ARBA00006019"/>
    </source>
</evidence>
<evidence type="ECO:0000256" key="3">
    <source>
        <dbReference type="RuleBase" id="RU003829"/>
    </source>
</evidence>
<dbReference type="Pfam" id="PF26557">
    <property type="entry name" value="Cullin_AB"/>
    <property type="match status" value="1"/>
</dbReference>
<dbReference type="InterPro" id="IPR001373">
    <property type="entry name" value="Cullin_N"/>
</dbReference>
<dbReference type="InterPro" id="IPR036390">
    <property type="entry name" value="WH_DNA-bd_sf"/>
</dbReference>
<gene>
    <name evidence="6" type="primary">Cul6</name>
</gene>
<dbReference type="Gene3D" id="3.30.230.130">
    <property type="entry name" value="Cullin, Chain C, Domain 2"/>
    <property type="match status" value="1"/>
</dbReference>
<dbReference type="GO" id="GO:0031625">
    <property type="term" value="F:ubiquitin protein ligase binding"/>
    <property type="evidence" value="ECO:0007669"/>
    <property type="project" value="InterPro"/>
</dbReference>
<dbReference type="GO" id="GO:0006511">
    <property type="term" value="P:ubiquitin-dependent protein catabolic process"/>
    <property type="evidence" value="ECO:0007669"/>
    <property type="project" value="InterPro"/>
</dbReference>
<dbReference type="SUPFAM" id="SSF75632">
    <property type="entry name" value="Cullin homology domain"/>
    <property type="match status" value="1"/>
</dbReference>
<dbReference type="Gene3D" id="1.20.1310.10">
    <property type="entry name" value="Cullin Repeats"/>
    <property type="match status" value="2"/>
</dbReference>
<evidence type="ECO:0000313" key="6">
    <source>
        <dbReference type="RefSeq" id="XP_036670988.3"/>
    </source>
</evidence>
<proteinExistence type="inferred from homology"/>
<dbReference type="InterPro" id="IPR059120">
    <property type="entry name" value="Cullin-like_AB"/>
</dbReference>
<reference evidence="6" key="1">
    <citation type="submission" date="2025-08" db="UniProtKB">
        <authorList>
            <consortium name="RefSeq"/>
        </authorList>
    </citation>
    <scope>IDENTIFICATION</scope>
</reference>
<dbReference type="SMART" id="SM00884">
    <property type="entry name" value="Cullin_Nedd8"/>
    <property type="match status" value="1"/>
</dbReference>
<dbReference type="InterPro" id="IPR019559">
    <property type="entry name" value="Cullin_neddylation_domain"/>
</dbReference>
<dbReference type="PANTHER" id="PTHR11932">
    <property type="entry name" value="CULLIN"/>
    <property type="match status" value="1"/>
</dbReference>
<organism evidence="5 6">
    <name type="scientific">Drosophila suzukii</name>
    <name type="common">Spotted-wing drosophila fruit fly</name>
    <dbReference type="NCBI Taxonomy" id="28584"/>
    <lineage>
        <taxon>Eukaryota</taxon>
        <taxon>Metazoa</taxon>
        <taxon>Ecdysozoa</taxon>
        <taxon>Arthropoda</taxon>
        <taxon>Hexapoda</taxon>
        <taxon>Insecta</taxon>
        <taxon>Pterygota</taxon>
        <taxon>Neoptera</taxon>
        <taxon>Endopterygota</taxon>
        <taxon>Diptera</taxon>
        <taxon>Brachycera</taxon>
        <taxon>Muscomorpha</taxon>
        <taxon>Ephydroidea</taxon>
        <taxon>Drosophilidae</taxon>
        <taxon>Drosophila</taxon>
        <taxon>Sophophora</taxon>
    </lineage>
</organism>
<dbReference type="SUPFAM" id="SSF46785">
    <property type="entry name" value="Winged helix' DNA-binding domain"/>
    <property type="match status" value="1"/>
</dbReference>
<evidence type="ECO:0000259" key="4">
    <source>
        <dbReference type="PROSITE" id="PS50069"/>
    </source>
</evidence>
<dbReference type="Gene3D" id="1.10.10.10">
    <property type="entry name" value="Winged helix-like DNA-binding domain superfamily/Winged helix DNA-binding domain"/>
    <property type="match status" value="1"/>
</dbReference>
<comment type="similarity">
    <text evidence="1 2 3">Belongs to the cullin family.</text>
</comment>